<dbReference type="Proteomes" id="UP000887580">
    <property type="component" value="Unplaced"/>
</dbReference>
<evidence type="ECO:0000313" key="1">
    <source>
        <dbReference type="Proteomes" id="UP000887580"/>
    </source>
</evidence>
<organism evidence="1 2">
    <name type="scientific">Panagrolaimus sp. PS1159</name>
    <dbReference type="NCBI Taxonomy" id="55785"/>
    <lineage>
        <taxon>Eukaryota</taxon>
        <taxon>Metazoa</taxon>
        <taxon>Ecdysozoa</taxon>
        <taxon>Nematoda</taxon>
        <taxon>Chromadorea</taxon>
        <taxon>Rhabditida</taxon>
        <taxon>Tylenchina</taxon>
        <taxon>Panagrolaimomorpha</taxon>
        <taxon>Panagrolaimoidea</taxon>
        <taxon>Panagrolaimidae</taxon>
        <taxon>Panagrolaimus</taxon>
    </lineage>
</organism>
<proteinExistence type="predicted"/>
<protein>
    <submittedName>
        <fullName evidence="2">Uncharacterized protein</fullName>
    </submittedName>
</protein>
<name>A0AC35F2V3_9BILA</name>
<sequence length="181" mass="21048">MSWNDDHCFKKLNRCNDYAIVGLYAALTISFIMGWMYIYFYLLITTSTYIISGIVVSSACALWVYGYINCKTRLYIPLLVLLACCGLIHYAGHVFVINDLIAGNVSTEEQFHKTWWTWFLHYNAGPYTPYILAIFHYLVFDLLFYIFYAGHFQTFAENQQPPPSKSLSYIDREMCLSVITI</sequence>
<evidence type="ECO:0000313" key="2">
    <source>
        <dbReference type="WBParaSite" id="PS1159_v2.g13287.t1"/>
    </source>
</evidence>
<reference evidence="2" key="1">
    <citation type="submission" date="2022-11" db="UniProtKB">
        <authorList>
            <consortium name="WormBaseParasite"/>
        </authorList>
    </citation>
    <scope>IDENTIFICATION</scope>
</reference>
<accession>A0AC35F2V3</accession>
<dbReference type="WBParaSite" id="PS1159_v2.g13287.t1">
    <property type="protein sequence ID" value="PS1159_v2.g13287.t1"/>
    <property type="gene ID" value="PS1159_v2.g13287"/>
</dbReference>